<reference evidence="3" key="1">
    <citation type="submission" date="2020-10" db="EMBL/GenBank/DDBJ databases">
        <authorList>
            <person name="Gilroy R."/>
        </authorList>
    </citation>
    <scope>NUCLEOTIDE SEQUENCE</scope>
    <source>
        <strain evidence="3">ChiGjej1B1-2707</strain>
    </source>
</reference>
<feature type="non-terminal residue" evidence="3">
    <location>
        <position position="1"/>
    </location>
</feature>
<dbReference type="SUPFAM" id="SSF52402">
    <property type="entry name" value="Adenine nucleotide alpha hydrolases-like"/>
    <property type="match status" value="1"/>
</dbReference>
<comment type="similarity">
    <text evidence="1">Belongs to the universal stress protein A family.</text>
</comment>
<dbReference type="Gene3D" id="3.40.50.620">
    <property type="entry name" value="HUPs"/>
    <property type="match status" value="1"/>
</dbReference>
<proteinExistence type="inferred from homology"/>
<organism evidence="3 4">
    <name type="scientific">Candidatus Aveggerthella stercoripullorum</name>
    <dbReference type="NCBI Taxonomy" id="2840688"/>
    <lineage>
        <taxon>Bacteria</taxon>
        <taxon>Bacillati</taxon>
        <taxon>Actinomycetota</taxon>
        <taxon>Coriobacteriia</taxon>
        <taxon>Eggerthellales</taxon>
        <taxon>Eggerthellaceae</taxon>
        <taxon>Eggerthellaceae incertae sedis</taxon>
        <taxon>Candidatus Aveggerthella</taxon>
    </lineage>
</organism>
<dbReference type="InterPro" id="IPR006015">
    <property type="entry name" value="Universal_stress_UspA"/>
</dbReference>
<comment type="caution">
    <text evidence="3">The sequence shown here is derived from an EMBL/GenBank/DDBJ whole genome shotgun (WGS) entry which is preliminary data.</text>
</comment>
<reference evidence="3" key="2">
    <citation type="journal article" date="2021" name="PeerJ">
        <title>Extensive microbial diversity within the chicken gut microbiome revealed by metagenomics and culture.</title>
        <authorList>
            <person name="Gilroy R."/>
            <person name="Ravi A."/>
            <person name="Getino M."/>
            <person name="Pursley I."/>
            <person name="Horton D.L."/>
            <person name="Alikhan N.F."/>
            <person name="Baker D."/>
            <person name="Gharbi K."/>
            <person name="Hall N."/>
            <person name="Watson M."/>
            <person name="Adriaenssens E.M."/>
            <person name="Foster-Nyarko E."/>
            <person name="Jarju S."/>
            <person name="Secka A."/>
            <person name="Antonio M."/>
            <person name="Oren A."/>
            <person name="Chaudhuri R.R."/>
            <person name="La Ragione R."/>
            <person name="Hildebrand F."/>
            <person name="Pallen M.J."/>
        </authorList>
    </citation>
    <scope>NUCLEOTIDE SEQUENCE</scope>
    <source>
        <strain evidence="3">ChiGjej1B1-2707</strain>
    </source>
</reference>
<dbReference type="AlphaFoldDB" id="A0A9D1A097"/>
<dbReference type="InterPro" id="IPR006016">
    <property type="entry name" value="UspA"/>
</dbReference>
<dbReference type="InterPro" id="IPR014729">
    <property type="entry name" value="Rossmann-like_a/b/a_fold"/>
</dbReference>
<accession>A0A9D1A097</accession>
<dbReference type="PRINTS" id="PR01438">
    <property type="entry name" value="UNVRSLSTRESS"/>
</dbReference>
<evidence type="ECO:0000313" key="4">
    <source>
        <dbReference type="Proteomes" id="UP000824261"/>
    </source>
</evidence>
<dbReference type="Pfam" id="PF00582">
    <property type="entry name" value="Usp"/>
    <property type="match status" value="1"/>
</dbReference>
<dbReference type="Proteomes" id="UP000824261">
    <property type="component" value="Unassembled WGS sequence"/>
</dbReference>
<evidence type="ECO:0000256" key="1">
    <source>
        <dbReference type="ARBA" id="ARBA00008791"/>
    </source>
</evidence>
<evidence type="ECO:0000259" key="2">
    <source>
        <dbReference type="Pfam" id="PF00582"/>
    </source>
</evidence>
<protein>
    <submittedName>
        <fullName evidence="3">Universal stress protein</fullName>
    </submittedName>
</protein>
<gene>
    <name evidence="3" type="ORF">IAA69_00195</name>
</gene>
<feature type="domain" description="UspA" evidence="2">
    <location>
        <begin position="20"/>
        <end position="108"/>
    </location>
</feature>
<evidence type="ECO:0000313" key="3">
    <source>
        <dbReference type="EMBL" id="HIR00688.1"/>
    </source>
</evidence>
<sequence>DSSKEYAGVPTFLMGSDDYKDVVAEALERDRQQLAASVKDLVSVLGERSITHAAFNTSITTGILSYAIEHECDLVIMGRRGMGALRSMLGSVSFSILQNADIPVMVVK</sequence>
<name>A0A9D1A097_9ACTN</name>
<dbReference type="EMBL" id="DVGB01000002">
    <property type="protein sequence ID" value="HIR00688.1"/>
    <property type="molecule type" value="Genomic_DNA"/>
</dbReference>